<gene>
    <name evidence="1" type="ORF">QAD02_017502</name>
</gene>
<organism evidence="1 2">
    <name type="scientific">Eretmocerus hayati</name>
    <dbReference type="NCBI Taxonomy" id="131215"/>
    <lineage>
        <taxon>Eukaryota</taxon>
        <taxon>Metazoa</taxon>
        <taxon>Ecdysozoa</taxon>
        <taxon>Arthropoda</taxon>
        <taxon>Hexapoda</taxon>
        <taxon>Insecta</taxon>
        <taxon>Pterygota</taxon>
        <taxon>Neoptera</taxon>
        <taxon>Endopterygota</taxon>
        <taxon>Hymenoptera</taxon>
        <taxon>Apocrita</taxon>
        <taxon>Proctotrupomorpha</taxon>
        <taxon>Chalcidoidea</taxon>
        <taxon>Aphelinidae</taxon>
        <taxon>Aphelininae</taxon>
        <taxon>Eretmocerus</taxon>
    </lineage>
</organism>
<dbReference type="Proteomes" id="UP001239111">
    <property type="component" value="Chromosome 1"/>
</dbReference>
<evidence type="ECO:0000313" key="1">
    <source>
        <dbReference type="EMBL" id="KAJ8681710.1"/>
    </source>
</evidence>
<proteinExistence type="predicted"/>
<dbReference type="EMBL" id="CM056741">
    <property type="protein sequence ID" value="KAJ8681710.1"/>
    <property type="molecule type" value="Genomic_DNA"/>
</dbReference>
<comment type="caution">
    <text evidence="1">The sequence shown here is derived from an EMBL/GenBank/DDBJ whole genome shotgun (WGS) entry which is preliminary data.</text>
</comment>
<reference evidence="1" key="1">
    <citation type="submission" date="2023-04" db="EMBL/GenBank/DDBJ databases">
        <title>A chromosome-level genome assembly of the parasitoid wasp Eretmocerus hayati.</title>
        <authorList>
            <person name="Zhong Y."/>
            <person name="Liu S."/>
            <person name="Liu Y."/>
        </authorList>
    </citation>
    <scope>NUCLEOTIDE SEQUENCE</scope>
    <source>
        <strain evidence="1">ZJU_SS_LIU_2023</strain>
    </source>
</reference>
<name>A0ACC2PE34_9HYME</name>
<accession>A0ACC2PE34</accession>
<evidence type="ECO:0000313" key="2">
    <source>
        <dbReference type="Proteomes" id="UP001239111"/>
    </source>
</evidence>
<protein>
    <submittedName>
        <fullName evidence="1">Uncharacterized protein</fullName>
    </submittedName>
</protein>
<keyword evidence="2" id="KW-1185">Reference proteome</keyword>
<sequence length="103" mass="11385">MSKSQTASFGMSREPRFFSLHVYVLLIRIRPSGVSQHLSLNSTAPTAFTARAEPGRIDFAISGAGYGWSRVRSRLFTTYATECSIGSEQAAFLLLYRAERCDG</sequence>